<dbReference type="AlphaFoldDB" id="A0A7W8ALG4"/>
<name>A0A7W8ALG4_9HYPH</name>
<dbReference type="Proteomes" id="UP000531231">
    <property type="component" value="Unassembled WGS sequence"/>
</dbReference>
<gene>
    <name evidence="1" type="ORF">HNQ68_003068</name>
</gene>
<keyword evidence="2" id="KW-1185">Reference proteome</keyword>
<comment type="caution">
    <text evidence="1">The sequence shown here is derived from an EMBL/GenBank/DDBJ whole genome shotgun (WGS) entry which is preliminary data.</text>
</comment>
<reference evidence="1 2" key="1">
    <citation type="submission" date="2020-08" db="EMBL/GenBank/DDBJ databases">
        <title>Genomic Encyclopedia of Type Strains, Phase IV (KMG-IV): sequencing the most valuable type-strain genomes for metagenomic binning, comparative biology and taxonomic classification.</title>
        <authorList>
            <person name="Goeker M."/>
        </authorList>
    </citation>
    <scope>NUCLEOTIDE SEQUENCE [LARGE SCALE GENOMIC DNA]</scope>
    <source>
        <strain evidence="1 2">DSM 25620</strain>
    </source>
</reference>
<proteinExistence type="predicted"/>
<sequence>MLPALLNLYWLTAGRQKKWGLPDRVGYIAKYGTDLRGGFHV</sequence>
<protein>
    <submittedName>
        <fullName evidence="1">Uncharacterized protein</fullName>
    </submittedName>
</protein>
<accession>A0A7W8ALG4</accession>
<dbReference type="EMBL" id="JACHIL010000006">
    <property type="protein sequence ID" value="MBB5092511.1"/>
    <property type="molecule type" value="Genomic_DNA"/>
</dbReference>
<organism evidence="1 2">
    <name type="scientific">Pseudochrobactrum saccharolyticum</name>
    <dbReference type="NCBI Taxonomy" id="354352"/>
    <lineage>
        <taxon>Bacteria</taxon>
        <taxon>Pseudomonadati</taxon>
        <taxon>Pseudomonadota</taxon>
        <taxon>Alphaproteobacteria</taxon>
        <taxon>Hyphomicrobiales</taxon>
        <taxon>Brucellaceae</taxon>
        <taxon>Pseudochrobactrum</taxon>
    </lineage>
</organism>
<evidence type="ECO:0000313" key="1">
    <source>
        <dbReference type="EMBL" id="MBB5092511.1"/>
    </source>
</evidence>
<evidence type="ECO:0000313" key="2">
    <source>
        <dbReference type="Proteomes" id="UP000531231"/>
    </source>
</evidence>